<name>S9V3S1_9TRYP</name>
<feature type="region of interest" description="Disordered" evidence="1">
    <location>
        <begin position="65"/>
        <end position="174"/>
    </location>
</feature>
<accession>S9V3S1</accession>
<dbReference type="OrthoDB" id="252877at2759"/>
<evidence type="ECO:0000313" key="3">
    <source>
        <dbReference type="Proteomes" id="UP000015354"/>
    </source>
</evidence>
<keyword evidence="3" id="KW-1185">Reference proteome</keyword>
<protein>
    <submittedName>
        <fullName evidence="2">Uncharacterized protein</fullName>
    </submittedName>
</protein>
<evidence type="ECO:0000313" key="2">
    <source>
        <dbReference type="EMBL" id="EPY35669.1"/>
    </source>
</evidence>
<proteinExistence type="predicted"/>
<dbReference type="EMBL" id="ATMH01001005">
    <property type="protein sequence ID" value="EPY35669.1"/>
    <property type="molecule type" value="Genomic_DNA"/>
</dbReference>
<evidence type="ECO:0000256" key="1">
    <source>
        <dbReference type="SAM" id="MobiDB-lite"/>
    </source>
</evidence>
<gene>
    <name evidence="2" type="ORF">STCU_01005</name>
</gene>
<reference evidence="2 3" key="1">
    <citation type="journal article" date="2013" name="PLoS ONE">
        <title>Predicting the Proteins of Angomonas deanei, Strigomonas culicis and Their Respective Endosymbionts Reveals New Aspects of the Trypanosomatidae Family.</title>
        <authorList>
            <person name="Motta M.C."/>
            <person name="Martins A.C."/>
            <person name="de Souza S.S."/>
            <person name="Catta-Preta C.M."/>
            <person name="Silva R."/>
            <person name="Klein C.C."/>
            <person name="de Almeida L.G."/>
            <person name="de Lima Cunha O."/>
            <person name="Ciapina L.P."/>
            <person name="Brocchi M."/>
            <person name="Colabardini A.C."/>
            <person name="de Araujo Lima B."/>
            <person name="Machado C.R."/>
            <person name="de Almeida Soares C.M."/>
            <person name="Probst C.M."/>
            <person name="de Menezes C.B."/>
            <person name="Thompson C.E."/>
            <person name="Bartholomeu D.C."/>
            <person name="Gradia D.F."/>
            <person name="Pavoni D.P."/>
            <person name="Grisard E.C."/>
            <person name="Fantinatti-Garboggini F."/>
            <person name="Marchini F.K."/>
            <person name="Rodrigues-Luiz G.F."/>
            <person name="Wagner G."/>
            <person name="Goldman G.H."/>
            <person name="Fietto J.L."/>
            <person name="Elias M.C."/>
            <person name="Goldman M.H."/>
            <person name="Sagot M.F."/>
            <person name="Pereira M."/>
            <person name="Stoco P.H."/>
            <person name="de Mendonca-Neto R.P."/>
            <person name="Teixeira S.M."/>
            <person name="Maciel T.E."/>
            <person name="de Oliveira Mendes T.A."/>
            <person name="Urmenyi T.P."/>
            <person name="de Souza W."/>
            <person name="Schenkman S."/>
            <person name="de Vasconcelos A.T."/>
        </authorList>
    </citation>
    <scope>NUCLEOTIDE SEQUENCE [LARGE SCALE GENOMIC DNA]</scope>
</reference>
<sequence length="174" mass="19637">MRRVCAVTMAAAAAARGGLHRVPLAAPRALCVPARALASLVGAPTAIRRFDLKKHEMEKRRLRELEKAGIDPDDDEPWVAPEEQARLDDEEAARQAEEEARLRAYLAKRDEEDAKKREKFKQFRARQVAMSKQRKKANAERKVERTAQRGGDEEVEEENSDVTAEPLQEGPPMK</sequence>
<feature type="compositionally biased region" description="Basic and acidic residues" evidence="1">
    <location>
        <begin position="137"/>
        <end position="152"/>
    </location>
</feature>
<comment type="caution">
    <text evidence="2">The sequence shown here is derived from an EMBL/GenBank/DDBJ whole genome shotgun (WGS) entry which is preliminary data.</text>
</comment>
<dbReference type="Proteomes" id="UP000015354">
    <property type="component" value="Unassembled WGS sequence"/>
</dbReference>
<organism evidence="2 3">
    <name type="scientific">Strigomonas culicis</name>
    <dbReference type="NCBI Taxonomy" id="28005"/>
    <lineage>
        <taxon>Eukaryota</taxon>
        <taxon>Discoba</taxon>
        <taxon>Euglenozoa</taxon>
        <taxon>Kinetoplastea</taxon>
        <taxon>Metakinetoplastina</taxon>
        <taxon>Trypanosomatida</taxon>
        <taxon>Trypanosomatidae</taxon>
        <taxon>Strigomonadinae</taxon>
        <taxon>Strigomonas</taxon>
    </lineage>
</organism>
<feature type="compositionally biased region" description="Basic and acidic residues" evidence="1">
    <location>
        <begin position="83"/>
        <end position="116"/>
    </location>
</feature>
<dbReference type="AlphaFoldDB" id="S9V3S1"/>